<accession>A0ABT6ZCC6</accession>
<dbReference type="InterPro" id="IPR036514">
    <property type="entry name" value="SGNH_hydro_sf"/>
</dbReference>
<keyword evidence="4" id="KW-1185">Reference proteome</keyword>
<dbReference type="GO" id="GO:0016787">
    <property type="term" value="F:hydrolase activity"/>
    <property type="evidence" value="ECO:0007669"/>
    <property type="project" value="UniProtKB-KW"/>
</dbReference>
<dbReference type="Proteomes" id="UP001321481">
    <property type="component" value="Unassembled WGS sequence"/>
</dbReference>
<dbReference type="Gene3D" id="2.60.120.260">
    <property type="entry name" value="Galactose-binding domain-like"/>
    <property type="match status" value="1"/>
</dbReference>
<reference evidence="3 4" key="1">
    <citation type="submission" date="2023-05" db="EMBL/GenBank/DDBJ databases">
        <title>Microbacterium dauci sp.nov., Isolated from Carrot Rhizosphere Soil.</title>
        <authorList>
            <person name="Xiao Z."/>
            <person name="Zheng J."/>
        </authorList>
    </citation>
    <scope>NUCLEOTIDE SEQUENCE [LARGE SCALE GENOMIC DNA]</scope>
    <source>
        <strain evidence="3 4">LX3-4</strain>
    </source>
</reference>
<feature type="domain" description="SGNH hydrolase-type esterase" evidence="2">
    <location>
        <begin position="175"/>
        <end position="362"/>
    </location>
</feature>
<proteinExistence type="predicted"/>
<evidence type="ECO:0000313" key="3">
    <source>
        <dbReference type="EMBL" id="MDJ1113816.1"/>
    </source>
</evidence>
<dbReference type="InterPro" id="IPR013830">
    <property type="entry name" value="SGNH_hydro"/>
</dbReference>
<gene>
    <name evidence="3" type="ORF">QNI14_05060</name>
</gene>
<evidence type="ECO:0000259" key="2">
    <source>
        <dbReference type="Pfam" id="PF13472"/>
    </source>
</evidence>
<dbReference type="RefSeq" id="WP_283715304.1">
    <property type="nucleotide sequence ID" value="NZ_JASJND010000004.1"/>
</dbReference>
<dbReference type="Pfam" id="PF13472">
    <property type="entry name" value="Lipase_GDSL_2"/>
    <property type="match status" value="1"/>
</dbReference>
<comment type="caution">
    <text evidence="3">The sequence shown here is derived from an EMBL/GenBank/DDBJ whole genome shotgun (WGS) entry which is preliminary data.</text>
</comment>
<organism evidence="3 4">
    <name type="scientific">Microbacterium dauci</name>
    <dbReference type="NCBI Taxonomy" id="3048008"/>
    <lineage>
        <taxon>Bacteria</taxon>
        <taxon>Bacillati</taxon>
        <taxon>Actinomycetota</taxon>
        <taxon>Actinomycetes</taxon>
        <taxon>Micrococcales</taxon>
        <taxon>Microbacteriaceae</taxon>
        <taxon>Microbacterium</taxon>
    </lineage>
</organism>
<feature type="region of interest" description="Disordered" evidence="1">
    <location>
        <begin position="393"/>
        <end position="412"/>
    </location>
</feature>
<evidence type="ECO:0000313" key="4">
    <source>
        <dbReference type="Proteomes" id="UP001321481"/>
    </source>
</evidence>
<dbReference type="Gene3D" id="3.40.50.1110">
    <property type="entry name" value="SGNH hydrolase"/>
    <property type="match status" value="1"/>
</dbReference>
<name>A0ABT6ZCC6_9MICO</name>
<feature type="compositionally biased region" description="Pro residues" evidence="1">
    <location>
        <begin position="401"/>
        <end position="412"/>
    </location>
</feature>
<keyword evidence="3" id="KW-0378">Hydrolase</keyword>
<protein>
    <submittedName>
        <fullName evidence="3">SGNH/GDSL hydrolase family protein</fullName>
    </submittedName>
</protein>
<dbReference type="SUPFAM" id="SSF52266">
    <property type="entry name" value="SGNH hydrolase"/>
    <property type="match status" value="1"/>
</dbReference>
<evidence type="ECO:0000256" key="1">
    <source>
        <dbReference type="SAM" id="MobiDB-lite"/>
    </source>
</evidence>
<sequence>MHAVPLSTLRAATFGAADIEQREDGFMPRRLPRSTRIQYADAGVDWISSHTAGVRLRLNTAARRLRVRATFIRNVDSDAPAPPFPVTVVATTDGVVVDRCDLDDGTLIVAAPDRTSTVLPGEVSVVDLHLGGDGSEREVQIWLPHTAQVIVHGAEADAPAEASAASDRPVWLHHGSSISHGLEADGPLGPWPQQAAAALGVELLNLGFAGNALLDPFVARTIAAADADVITLKLGINVVNADAMRERTFVPALHGFLDIVQDGHPHTPVAVITAISCPSHEHTPGPTRRLESGRFAATPRQVNPGDGTLTLQRTRELVGHVVTQRAAEDPQLRLVDGLELFGPDDAALLYDDLHPNQDGYDLIAARFTGLARTLDHPLGRTFASVLAGTTVREGEGARRLPTPPGLDPAVPR</sequence>
<dbReference type="EMBL" id="JASJND010000004">
    <property type="protein sequence ID" value="MDJ1113816.1"/>
    <property type="molecule type" value="Genomic_DNA"/>
</dbReference>